<dbReference type="SUPFAM" id="SSF69287">
    <property type="entry name" value="Urease metallochaperone UreE, N-terminal domain"/>
    <property type="match status" value="1"/>
</dbReference>
<keyword evidence="3 5" id="KW-0533">Nickel</keyword>
<dbReference type="OrthoDB" id="5421304at2"/>
<dbReference type="NCBIfam" id="NF009751">
    <property type="entry name" value="PRK13261.1-1"/>
    <property type="match status" value="1"/>
</dbReference>
<dbReference type="Pfam" id="PF05194">
    <property type="entry name" value="UreE_C"/>
    <property type="match status" value="1"/>
</dbReference>
<evidence type="ECO:0000313" key="8">
    <source>
        <dbReference type="Proteomes" id="UP000181901"/>
    </source>
</evidence>
<dbReference type="Proteomes" id="UP000181901">
    <property type="component" value="Unassembled WGS sequence"/>
</dbReference>
<comment type="caution">
    <text evidence="7">The sequence shown here is derived from an EMBL/GenBank/DDBJ whole genome shotgun (WGS) entry which is preliminary data.</text>
</comment>
<dbReference type="GO" id="GO:0006457">
    <property type="term" value="P:protein folding"/>
    <property type="evidence" value="ECO:0007669"/>
    <property type="project" value="InterPro"/>
</dbReference>
<name>A0A1J5NBB6_9BACT</name>
<sequence>MLKIDRLMAVPDGEIDDVLALPHVLRERSRQLVRLDSGREAGLFLPRGTVLRDGDTLLAEDGTRILVRATDEPLSEVTFPDGLAMAKACFHLGNRHVPLEISVGRVRYIHDPVVDDMLRGMGFRVGALMAPFHPEAGAYHMPEIRLGCQPKPVGKRQ</sequence>
<dbReference type="Pfam" id="PF02814">
    <property type="entry name" value="UreE_N"/>
    <property type="match status" value="1"/>
</dbReference>
<dbReference type="GO" id="GO:0019627">
    <property type="term" value="P:urea metabolic process"/>
    <property type="evidence" value="ECO:0007669"/>
    <property type="project" value="InterPro"/>
</dbReference>
<dbReference type="Gene3D" id="2.60.260.20">
    <property type="entry name" value="Urease metallochaperone UreE, N-terminal domain"/>
    <property type="match status" value="1"/>
</dbReference>
<proteinExistence type="inferred from homology"/>
<dbReference type="GO" id="GO:0065003">
    <property type="term" value="P:protein-containing complex assembly"/>
    <property type="evidence" value="ECO:0007669"/>
    <property type="project" value="InterPro"/>
</dbReference>
<dbReference type="InterPro" id="IPR012406">
    <property type="entry name" value="UreE"/>
</dbReference>
<keyword evidence="8" id="KW-1185">Reference proteome</keyword>
<dbReference type="AlphaFoldDB" id="A0A1J5NBB6"/>
<evidence type="ECO:0000256" key="5">
    <source>
        <dbReference type="HAMAP-Rule" id="MF_00822"/>
    </source>
</evidence>
<protein>
    <recommendedName>
        <fullName evidence="5">Urease accessory protein UreE</fullName>
    </recommendedName>
</protein>
<dbReference type="InterPro" id="IPR007864">
    <property type="entry name" value="UreE_C_dom"/>
</dbReference>
<comment type="subcellular location">
    <subcellularLocation>
        <location evidence="1 5">Cytoplasm</location>
    </subcellularLocation>
</comment>
<keyword evidence="4 5" id="KW-0143">Chaperone</keyword>
<dbReference type="HAMAP" id="MF_00822">
    <property type="entry name" value="UreE"/>
    <property type="match status" value="1"/>
</dbReference>
<evidence type="ECO:0000259" key="6">
    <source>
        <dbReference type="SMART" id="SM00988"/>
    </source>
</evidence>
<organism evidence="7 8">
    <name type="scientific">Pseudodesulfovibrio hydrargyri</name>
    <dbReference type="NCBI Taxonomy" id="2125990"/>
    <lineage>
        <taxon>Bacteria</taxon>
        <taxon>Pseudomonadati</taxon>
        <taxon>Thermodesulfobacteriota</taxon>
        <taxon>Desulfovibrionia</taxon>
        <taxon>Desulfovibrionales</taxon>
        <taxon>Desulfovibrionaceae</taxon>
    </lineage>
</organism>
<reference evidence="7 8" key="1">
    <citation type="submission" date="2015-09" db="EMBL/GenBank/DDBJ databases">
        <title>Genome of Desulfovibrio dechloracetivorans BerOc1, a mercury methylating strain isolated from highly hydrocarbons and metals contaminated coastal sediments.</title>
        <authorList>
            <person name="Goni Urriza M."/>
            <person name="Gassie C."/>
            <person name="Bouchez O."/>
            <person name="Klopp C."/>
            <person name="Ranchou-Peyruse A."/>
            <person name="Remy G."/>
        </authorList>
    </citation>
    <scope>NUCLEOTIDE SEQUENCE [LARGE SCALE GENOMIC DNA]</scope>
    <source>
        <strain evidence="7 8">BerOc1</strain>
    </source>
</reference>
<evidence type="ECO:0000256" key="1">
    <source>
        <dbReference type="ARBA" id="ARBA00004496"/>
    </source>
</evidence>
<evidence type="ECO:0000256" key="2">
    <source>
        <dbReference type="ARBA" id="ARBA00022490"/>
    </source>
</evidence>
<dbReference type="SMART" id="SM00988">
    <property type="entry name" value="UreE_N"/>
    <property type="match status" value="1"/>
</dbReference>
<gene>
    <name evidence="5 7" type="primary">ureE</name>
    <name evidence="7" type="ORF">BerOc1_00952</name>
</gene>
<dbReference type="GO" id="GO:0016151">
    <property type="term" value="F:nickel cation binding"/>
    <property type="evidence" value="ECO:0007669"/>
    <property type="project" value="UniProtKB-UniRule"/>
</dbReference>
<dbReference type="Gene3D" id="3.30.70.790">
    <property type="entry name" value="UreE, C-terminal domain"/>
    <property type="match status" value="1"/>
</dbReference>
<dbReference type="InterPro" id="IPR036118">
    <property type="entry name" value="UreE_N_sf"/>
</dbReference>
<dbReference type="InterPro" id="IPR004029">
    <property type="entry name" value="UreE_N"/>
</dbReference>
<dbReference type="CDD" id="cd00571">
    <property type="entry name" value="UreE"/>
    <property type="match status" value="1"/>
</dbReference>
<dbReference type="SUPFAM" id="SSF69737">
    <property type="entry name" value="Urease metallochaperone UreE, C-terminal domain"/>
    <property type="match status" value="1"/>
</dbReference>
<evidence type="ECO:0000256" key="4">
    <source>
        <dbReference type="ARBA" id="ARBA00023186"/>
    </source>
</evidence>
<evidence type="ECO:0000313" key="7">
    <source>
        <dbReference type="EMBL" id="OIQ49033.1"/>
    </source>
</evidence>
<comment type="function">
    <text evidence="5">Involved in urease metallocenter assembly. Binds nickel. Probably functions as a nickel donor during metallocenter assembly.</text>
</comment>
<comment type="similarity">
    <text evidence="5">Belongs to the UreE family.</text>
</comment>
<accession>A0A1J5NBB6</accession>
<keyword evidence="2 5" id="KW-0963">Cytoplasm</keyword>
<evidence type="ECO:0000256" key="3">
    <source>
        <dbReference type="ARBA" id="ARBA00022596"/>
    </source>
</evidence>
<dbReference type="GO" id="GO:0051082">
    <property type="term" value="F:unfolded protein binding"/>
    <property type="evidence" value="ECO:0007669"/>
    <property type="project" value="UniProtKB-UniRule"/>
</dbReference>
<dbReference type="RefSeq" id="WP_071544588.1">
    <property type="nucleotide sequence ID" value="NZ_LKAQ01000004.1"/>
</dbReference>
<feature type="domain" description="UreE urease accessory N-terminal" evidence="6">
    <location>
        <begin position="1"/>
        <end position="65"/>
    </location>
</feature>
<dbReference type="GO" id="GO:0005737">
    <property type="term" value="C:cytoplasm"/>
    <property type="evidence" value="ECO:0007669"/>
    <property type="project" value="UniProtKB-SubCell"/>
</dbReference>
<dbReference type="EMBL" id="LKAQ01000004">
    <property type="protein sequence ID" value="OIQ49033.1"/>
    <property type="molecule type" value="Genomic_DNA"/>
</dbReference>